<keyword evidence="2" id="KW-1185">Reference proteome</keyword>
<accession>A0AAW0BKU9</accession>
<comment type="caution">
    <text evidence="1">The sequence shown here is derived from an EMBL/GenBank/DDBJ whole genome shotgun (WGS) entry which is preliminary data.</text>
</comment>
<reference evidence="1 2" key="1">
    <citation type="submission" date="2024-01" db="EMBL/GenBank/DDBJ databases">
        <title>A draft genome for a cacao thread blight-causing isolate of Paramarasmius palmivorus.</title>
        <authorList>
            <person name="Baruah I.K."/>
            <person name="Bukari Y."/>
            <person name="Amoako-Attah I."/>
            <person name="Meinhardt L.W."/>
            <person name="Bailey B.A."/>
            <person name="Cohen S.P."/>
        </authorList>
    </citation>
    <scope>NUCLEOTIDE SEQUENCE [LARGE SCALE GENOMIC DNA]</scope>
    <source>
        <strain evidence="1 2">GH-12</strain>
    </source>
</reference>
<dbReference type="AlphaFoldDB" id="A0AAW0BKU9"/>
<sequence>MVFKLLNSSRSCARFSRLRQNFIINNAEALKFEYVLNLPHRLKLLRRECDIKASSVRNGLRQHVRNGVDADHGMTLEAFLRHTVPCMHIQGVYPSEVVTFKVVLLRRFVVDNPHIVWADEDVDNGQADGEPAKKWKKTTRAVGGRIAKGKDFWTLFDQYLTEKVNELGKKINAPEWKKLLTQLSAEDAAGFPGRRTAGEVKKDQSTAAPIPLLQPGMQVIQPAGMQPHAPCSACYPN</sequence>
<evidence type="ECO:0000313" key="1">
    <source>
        <dbReference type="EMBL" id="KAK7026730.1"/>
    </source>
</evidence>
<dbReference type="EMBL" id="JAYKXP010000101">
    <property type="protein sequence ID" value="KAK7026730.1"/>
    <property type="molecule type" value="Genomic_DNA"/>
</dbReference>
<name>A0AAW0BKU9_9AGAR</name>
<evidence type="ECO:0000313" key="2">
    <source>
        <dbReference type="Proteomes" id="UP001383192"/>
    </source>
</evidence>
<proteinExistence type="predicted"/>
<organism evidence="1 2">
    <name type="scientific">Paramarasmius palmivorus</name>
    <dbReference type="NCBI Taxonomy" id="297713"/>
    <lineage>
        <taxon>Eukaryota</taxon>
        <taxon>Fungi</taxon>
        <taxon>Dikarya</taxon>
        <taxon>Basidiomycota</taxon>
        <taxon>Agaricomycotina</taxon>
        <taxon>Agaricomycetes</taxon>
        <taxon>Agaricomycetidae</taxon>
        <taxon>Agaricales</taxon>
        <taxon>Marasmiineae</taxon>
        <taxon>Marasmiaceae</taxon>
        <taxon>Paramarasmius</taxon>
    </lineage>
</organism>
<protein>
    <submittedName>
        <fullName evidence="1">Uncharacterized protein</fullName>
    </submittedName>
</protein>
<gene>
    <name evidence="1" type="ORF">VNI00_015503</name>
</gene>
<dbReference type="Proteomes" id="UP001383192">
    <property type="component" value="Unassembled WGS sequence"/>
</dbReference>